<keyword evidence="1" id="KW-0433">Leucine-rich repeat</keyword>
<dbReference type="InterPro" id="IPR003591">
    <property type="entry name" value="Leu-rich_rpt_typical-subtyp"/>
</dbReference>
<dbReference type="InterPro" id="IPR050216">
    <property type="entry name" value="LRR_domain-containing"/>
</dbReference>
<dbReference type="EMBL" id="MCFE01000084">
    <property type="protein sequence ID" value="ORY00341.1"/>
    <property type="molecule type" value="Genomic_DNA"/>
</dbReference>
<accession>A0A1Y1YQM8</accession>
<dbReference type="AlphaFoldDB" id="A0A1Y1YQM8"/>
<dbReference type="GO" id="GO:0005737">
    <property type="term" value="C:cytoplasm"/>
    <property type="evidence" value="ECO:0007669"/>
    <property type="project" value="TreeGrafter"/>
</dbReference>
<protein>
    <submittedName>
        <fullName evidence="3">L domain-like protein</fullName>
    </submittedName>
</protein>
<dbReference type="PANTHER" id="PTHR48051:SF1">
    <property type="entry name" value="RAS SUPPRESSOR PROTEIN 1"/>
    <property type="match status" value="1"/>
</dbReference>
<comment type="caution">
    <text evidence="3">The sequence shown here is derived from an EMBL/GenBank/DDBJ whole genome shotgun (WGS) entry which is preliminary data.</text>
</comment>
<keyword evidence="2" id="KW-0677">Repeat</keyword>
<evidence type="ECO:0000256" key="1">
    <source>
        <dbReference type="ARBA" id="ARBA00022614"/>
    </source>
</evidence>
<reference evidence="3 4" key="1">
    <citation type="submission" date="2016-07" db="EMBL/GenBank/DDBJ databases">
        <title>Pervasive Adenine N6-methylation of Active Genes in Fungi.</title>
        <authorList>
            <consortium name="DOE Joint Genome Institute"/>
            <person name="Mondo S.J."/>
            <person name="Dannebaum R.O."/>
            <person name="Kuo R.C."/>
            <person name="Labutti K."/>
            <person name="Haridas S."/>
            <person name="Kuo A."/>
            <person name="Salamov A."/>
            <person name="Ahrendt S.R."/>
            <person name="Lipzen A."/>
            <person name="Sullivan W."/>
            <person name="Andreopoulos W.B."/>
            <person name="Clum A."/>
            <person name="Lindquist E."/>
            <person name="Daum C."/>
            <person name="Ramamoorthy G.K."/>
            <person name="Gryganskyi A."/>
            <person name="Culley D."/>
            <person name="Magnuson J.K."/>
            <person name="James T.Y."/>
            <person name="O'Malley M.A."/>
            <person name="Stajich J.E."/>
            <person name="Spatafora J.W."/>
            <person name="Visel A."/>
            <person name="Grigoriev I.V."/>
        </authorList>
    </citation>
    <scope>NUCLEOTIDE SEQUENCE [LARGE SCALE GENOMIC DNA]</scope>
    <source>
        <strain evidence="3 4">CBS 931.73</strain>
    </source>
</reference>
<dbReference type="InterPro" id="IPR032675">
    <property type="entry name" value="LRR_dom_sf"/>
</dbReference>
<keyword evidence="4" id="KW-1185">Reference proteome</keyword>
<sequence>LPSSLTQLRVLRLYGNRIAELPDTLGEMTQLETLQLGSIFGGNLLETFPERCLSKLINLRDLDLTQNRLVSLPLDIGHSQSKLVRLAVSENRLLTLPRSIGRCRFLRSFDLSRNSLLDLPIEITDLGSLETLDLTDNSLCVIPGDIALFMRKTTVLLTGNPFTSGSRRPDPPIRDDNTLTSRLESHQFAKKDCTSSNTATTNGPSQFLGTSSGPSFLLPSLRELAARQVLKNAVPIPRQHLPATLLHYLEGGSRPCHHCLNPYVREWVGCVEIKNYLGHPRVPRSVRFCSSTC</sequence>
<organism evidence="3 4">
    <name type="scientific">Basidiobolus meristosporus CBS 931.73</name>
    <dbReference type="NCBI Taxonomy" id="1314790"/>
    <lineage>
        <taxon>Eukaryota</taxon>
        <taxon>Fungi</taxon>
        <taxon>Fungi incertae sedis</taxon>
        <taxon>Zoopagomycota</taxon>
        <taxon>Entomophthoromycotina</taxon>
        <taxon>Basidiobolomycetes</taxon>
        <taxon>Basidiobolales</taxon>
        <taxon>Basidiobolaceae</taxon>
        <taxon>Basidiobolus</taxon>
    </lineage>
</organism>
<dbReference type="SMART" id="SM00369">
    <property type="entry name" value="LRR_TYP"/>
    <property type="match status" value="4"/>
</dbReference>
<dbReference type="InParanoid" id="A0A1Y1YQM8"/>
<dbReference type="STRING" id="1314790.A0A1Y1YQM8"/>
<evidence type="ECO:0000313" key="4">
    <source>
        <dbReference type="Proteomes" id="UP000193498"/>
    </source>
</evidence>
<dbReference type="PROSITE" id="PS51450">
    <property type="entry name" value="LRR"/>
    <property type="match status" value="2"/>
</dbReference>
<name>A0A1Y1YQM8_9FUNG</name>
<dbReference type="PANTHER" id="PTHR48051">
    <property type="match status" value="1"/>
</dbReference>
<dbReference type="Pfam" id="PF13855">
    <property type="entry name" value="LRR_8"/>
    <property type="match status" value="1"/>
</dbReference>
<evidence type="ECO:0000313" key="3">
    <source>
        <dbReference type="EMBL" id="ORY00341.1"/>
    </source>
</evidence>
<feature type="non-terminal residue" evidence="3">
    <location>
        <position position="1"/>
    </location>
</feature>
<proteinExistence type="predicted"/>
<feature type="non-terminal residue" evidence="3">
    <location>
        <position position="293"/>
    </location>
</feature>
<gene>
    <name evidence="3" type="ORF">K493DRAFT_189866</name>
</gene>
<dbReference type="Pfam" id="PF00560">
    <property type="entry name" value="LRR_1"/>
    <property type="match status" value="1"/>
</dbReference>
<dbReference type="InterPro" id="IPR001611">
    <property type="entry name" value="Leu-rich_rpt"/>
</dbReference>
<dbReference type="SUPFAM" id="SSF52058">
    <property type="entry name" value="L domain-like"/>
    <property type="match status" value="1"/>
</dbReference>
<dbReference type="Gene3D" id="3.80.10.10">
    <property type="entry name" value="Ribonuclease Inhibitor"/>
    <property type="match status" value="2"/>
</dbReference>
<dbReference type="Proteomes" id="UP000193498">
    <property type="component" value="Unassembled WGS sequence"/>
</dbReference>
<evidence type="ECO:0000256" key="2">
    <source>
        <dbReference type="ARBA" id="ARBA00022737"/>
    </source>
</evidence>
<dbReference type="OrthoDB" id="660555at2759"/>